<sequence length="413" mass="46480">MDLFRKKAVDHQRQKLWGDVLIISPPSIGLISFFISAFIFIIAVYLYLGKYSLKVSGVGELVPTSGVAKVYAPKVGSVANLFVSEGDSVRKGDRLFSIEVNRVNENGEAADYAIVETVKQKLALITTNQDNEKRRYDSALNHIIDNEARNKKSLVQVLNQIELQKAIISDTQAIIDETGTLVEQGYFSRAEYSRQKIELLNHTKQLSSFKRQVIELENQIGRAANDKDELSVGHDQNILVLDRDRLSLKEQLLSLENERFTYIVAPRDGIVSGLQVVEGSTVSGRIPLLSIVPKNQLLHAYLYVPASAIGFIEKDQVVKLSFDAYDYRKFGTYSGRVESITDVLFTPSETPSSVTLNGPSYRLEVKLDQQFVDAYGKTIPLKPNMHVKADIVLASRRLYEWFLDPFIRFQRAG</sequence>
<evidence type="ECO:0000259" key="3">
    <source>
        <dbReference type="Pfam" id="PF26002"/>
    </source>
</evidence>
<keyword evidence="5" id="KW-1185">Reference proteome</keyword>
<dbReference type="InterPro" id="IPR011053">
    <property type="entry name" value="Single_hybrid_motif"/>
</dbReference>
<keyword evidence="2" id="KW-0472">Membrane</keyword>
<dbReference type="PANTHER" id="PTHR30386:SF28">
    <property type="entry name" value="EXPORTED PROTEIN"/>
    <property type="match status" value="1"/>
</dbReference>
<proteinExistence type="predicted"/>
<dbReference type="InterPro" id="IPR058982">
    <property type="entry name" value="Beta-barrel_AprE"/>
</dbReference>
<feature type="domain" description="AprE-like beta-barrel" evidence="3">
    <location>
        <begin position="302"/>
        <end position="392"/>
    </location>
</feature>
<reference evidence="4" key="1">
    <citation type="journal article" date="2014" name="Int. J. Syst. Evol. Microbiol.">
        <title>Complete genome sequence of Corynebacterium casei LMG S-19264T (=DSM 44701T), isolated from a smear-ripened cheese.</title>
        <authorList>
            <consortium name="US DOE Joint Genome Institute (JGI-PGF)"/>
            <person name="Walter F."/>
            <person name="Albersmeier A."/>
            <person name="Kalinowski J."/>
            <person name="Ruckert C."/>
        </authorList>
    </citation>
    <scope>NUCLEOTIDE SEQUENCE</scope>
    <source>
        <strain evidence="4">NBRC 110023</strain>
    </source>
</reference>
<dbReference type="InterPro" id="IPR050739">
    <property type="entry name" value="MFP"/>
</dbReference>
<keyword evidence="1" id="KW-0175">Coiled coil</keyword>
<evidence type="ECO:0000256" key="2">
    <source>
        <dbReference type="SAM" id="Phobius"/>
    </source>
</evidence>
<keyword evidence="2" id="KW-0812">Transmembrane</keyword>
<dbReference type="Pfam" id="PF26002">
    <property type="entry name" value="Beta-barrel_AprE"/>
    <property type="match status" value="1"/>
</dbReference>
<dbReference type="PANTHER" id="PTHR30386">
    <property type="entry name" value="MEMBRANE FUSION SUBUNIT OF EMRAB-TOLC MULTIDRUG EFFLUX PUMP"/>
    <property type="match status" value="1"/>
</dbReference>
<evidence type="ECO:0000313" key="4">
    <source>
        <dbReference type="EMBL" id="GLR72570.1"/>
    </source>
</evidence>
<accession>A0AA37T287</accession>
<dbReference type="EMBL" id="BSOT01000011">
    <property type="protein sequence ID" value="GLR72570.1"/>
    <property type="molecule type" value="Genomic_DNA"/>
</dbReference>
<keyword evidence="2" id="KW-1133">Transmembrane helix</keyword>
<protein>
    <submittedName>
        <fullName evidence="4">Secretion protein</fullName>
    </submittedName>
</protein>
<dbReference type="Proteomes" id="UP001156601">
    <property type="component" value="Unassembled WGS sequence"/>
</dbReference>
<dbReference type="AlphaFoldDB" id="A0AA37T287"/>
<comment type="caution">
    <text evidence="4">The sequence shown here is derived from an EMBL/GenBank/DDBJ whole genome shotgun (WGS) entry which is preliminary data.</text>
</comment>
<feature type="coiled-coil region" evidence="1">
    <location>
        <begin position="199"/>
        <end position="258"/>
    </location>
</feature>
<dbReference type="SUPFAM" id="SSF51230">
    <property type="entry name" value="Single hybrid motif"/>
    <property type="match status" value="1"/>
</dbReference>
<dbReference type="RefSeq" id="WP_284218983.1">
    <property type="nucleotide sequence ID" value="NZ_BSOT01000011.1"/>
</dbReference>
<organism evidence="4 5">
    <name type="scientific">Agaribacter marinus</name>
    <dbReference type="NCBI Taxonomy" id="1431249"/>
    <lineage>
        <taxon>Bacteria</taxon>
        <taxon>Pseudomonadati</taxon>
        <taxon>Pseudomonadota</taxon>
        <taxon>Gammaproteobacteria</taxon>
        <taxon>Alteromonadales</taxon>
        <taxon>Alteromonadaceae</taxon>
        <taxon>Agaribacter</taxon>
    </lineage>
</organism>
<feature type="transmembrane region" description="Helical" evidence="2">
    <location>
        <begin position="20"/>
        <end position="48"/>
    </location>
</feature>
<evidence type="ECO:0000256" key="1">
    <source>
        <dbReference type="SAM" id="Coils"/>
    </source>
</evidence>
<name>A0AA37T287_9ALTE</name>
<dbReference type="Gene3D" id="2.40.30.170">
    <property type="match status" value="1"/>
</dbReference>
<reference evidence="4" key="2">
    <citation type="submission" date="2023-01" db="EMBL/GenBank/DDBJ databases">
        <title>Draft genome sequence of Agaribacter marinus strain NBRC 110023.</title>
        <authorList>
            <person name="Sun Q."/>
            <person name="Mori K."/>
        </authorList>
    </citation>
    <scope>NUCLEOTIDE SEQUENCE</scope>
    <source>
        <strain evidence="4">NBRC 110023</strain>
    </source>
</reference>
<dbReference type="Gene3D" id="2.40.50.100">
    <property type="match status" value="1"/>
</dbReference>
<evidence type="ECO:0000313" key="5">
    <source>
        <dbReference type="Proteomes" id="UP001156601"/>
    </source>
</evidence>
<gene>
    <name evidence="4" type="ORF">GCM10007852_34780</name>
</gene>
<dbReference type="PRINTS" id="PR01490">
    <property type="entry name" value="RTXTOXIND"/>
</dbReference>